<dbReference type="Pfam" id="PF00015">
    <property type="entry name" value="MCPsignal"/>
    <property type="match status" value="1"/>
</dbReference>
<reference evidence="5 6" key="1">
    <citation type="submission" date="2020-08" db="EMBL/GenBank/DDBJ databases">
        <title>Whole genome shotgun sequence of Actinoplanes ianthinogenes NBRC 13996.</title>
        <authorList>
            <person name="Komaki H."/>
            <person name="Tamura T."/>
        </authorList>
    </citation>
    <scope>NUCLEOTIDE SEQUENCE [LARGE SCALE GENOMIC DNA]</scope>
    <source>
        <strain evidence="5 6">NBRC 13996</strain>
    </source>
</reference>
<dbReference type="SUPFAM" id="SSF141371">
    <property type="entry name" value="PilZ domain-like"/>
    <property type="match status" value="1"/>
</dbReference>
<dbReference type="Gene3D" id="1.10.287.950">
    <property type="entry name" value="Methyl-accepting chemotaxis protein"/>
    <property type="match status" value="1"/>
</dbReference>
<dbReference type="Pfam" id="PF07238">
    <property type="entry name" value="PilZ"/>
    <property type="match status" value="1"/>
</dbReference>
<dbReference type="InterPro" id="IPR009875">
    <property type="entry name" value="PilZ_domain"/>
</dbReference>
<organism evidence="5 6">
    <name type="scientific">Actinoplanes ianthinogenes</name>
    <dbReference type="NCBI Taxonomy" id="122358"/>
    <lineage>
        <taxon>Bacteria</taxon>
        <taxon>Bacillati</taxon>
        <taxon>Actinomycetota</taxon>
        <taxon>Actinomycetes</taxon>
        <taxon>Micromonosporales</taxon>
        <taxon>Micromonosporaceae</taxon>
        <taxon>Actinoplanes</taxon>
    </lineage>
</organism>
<evidence type="ECO:0000256" key="2">
    <source>
        <dbReference type="PROSITE-ProRule" id="PRU00284"/>
    </source>
</evidence>
<feature type="coiled-coil region" evidence="3">
    <location>
        <begin position="44"/>
        <end position="71"/>
    </location>
</feature>
<evidence type="ECO:0000256" key="1">
    <source>
        <dbReference type="ARBA" id="ARBA00023224"/>
    </source>
</evidence>
<dbReference type="SUPFAM" id="SSF58104">
    <property type="entry name" value="Methyl-accepting chemotaxis protein (MCP) signaling domain"/>
    <property type="match status" value="1"/>
</dbReference>
<name>A0ABM7LN49_9ACTN</name>
<gene>
    <name evidence="5" type="ORF">Aiant_12970</name>
</gene>
<dbReference type="Gene3D" id="2.40.10.220">
    <property type="entry name" value="predicted glycosyltransferase like domains"/>
    <property type="match status" value="1"/>
</dbReference>
<keyword evidence="1 2" id="KW-0807">Transducer</keyword>
<proteinExistence type="predicted"/>
<evidence type="ECO:0000313" key="6">
    <source>
        <dbReference type="Proteomes" id="UP000676967"/>
    </source>
</evidence>
<dbReference type="InterPro" id="IPR004089">
    <property type="entry name" value="MCPsignal_dom"/>
</dbReference>
<accession>A0ABM7LN49</accession>
<evidence type="ECO:0000313" key="5">
    <source>
        <dbReference type="EMBL" id="BCJ40640.1"/>
    </source>
</evidence>
<dbReference type="EMBL" id="AP023356">
    <property type="protein sequence ID" value="BCJ40640.1"/>
    <property type="molecule type" value="Genomic_DNA"/>
</dbReference>
<dbReference type="SMART" id="SM00283">
    <property type="entry name" value="MA"/>
    <property type="match status" value="1"/>
</dbReference>
<dbReference type="PANTHER" id="PTHR32089:SF112">
    <property type="entry name" value="LYSOZYME-LIKE PROTEIN-RELATED"/>
    <property type="match status" value="1"/>
</dbReference>
<dbReference type="PROSITE" id="PS50111">
    <property type="entry name" value="CHEMOTAXIS_TRANSDUC_2"/>
    <property type="match status" value="1"/>
</dbReference>
<sequence>MWLLLIVVLLAVGAGGAVLLRRRTARAAGSADAGLLAGGGPSTLADARRVIAELSESLRERDAELEQLHADRAAQVQSTALQQKQQQQTLRRRAKEAIDSTAAVIGGKLEDVVVQVGAAREAATATHEGVSLTNDAAAALVRRAHSADEAATALNASLRQVAGIASVISGIASQTRLLALNATIEAVRAGAAGSGFAVVADEVKSLADTTADSTEQITSTIATLEADVAQMGQTLSAIIHDVGDIEDAMRQLGAIADQQHDIVGRLHSSVDATMAQIGDLSDVAERLERRRHDRLPIEGSVRLLIPSRSQPVTGQLVDLSSDGLGCTVPGDVPITAGDLIRTEFTSDGLRGAADAKVMRRTARDGGVEIGLQFQDLPAATRNQIDTYLTGLGVGDD</sequence>
<evidence type="ECO:0000259" key="4">
    <source>
        <dbReference type="PROSITE" id="PS50111"/>
    </source>
</evidence>
<feature type="domain" description="Methyl-accepting transducer" evidence="4">
    <location>
        <begin position="47"/>
        <end position="228"/>
    </location>
</feature>
<dbReference type="RefSeq" id="WP_229831147.1">
    <property type="nucleotide sequence ID" value="NZ_AP023356.1"/>
</dbReference>
<dbReference type="PANTHER" id="PTHR32089">
    <property type="entry name" value="METHYL-ACCEPTING CHEMOTAXIS PROTEIN MCPB"/>
    <property type="match status" value="1"/>
</dbReference>
<dbReference type="Proteomes" id="UP000676967">
    <property type="component" value="Chromosome"/>
</dbReference>
<keyword evidence="6" id="KW-1185">Reference proteome</keyword>
<keyword evidence="3" id="KW-0175">Coiled coil</keyword>
<evidence type="ECO:0000256" key="3">
    <source>
        <dbReference type="SAM" id="Coils"/>
    </source>
</evidence>
<protein>
    <recommendedName>
        <fullName evidence="4">Methyl-accepting transducer domain-containing protein</fullName>
    </recommendedName>
</protein>